<dbReference type="Proteomes" id="UP001205843">
    <property type="component" value="Unassembled WGS sequence"/>
</dbReference>
<keyword evidence="3" id="KW-1185">Reference proteome</keyword>
<feature type="domain" description="BioF2-like acetyltransferase" evidence="1">
    <location>
        <begin position="389"/>
        <end position="530"/>
    </location>
</feature>
<dbReference type="RefSeq" id="WP_253479589.1">
    <property type="nucleotide sequence ID" value="NZ_JALJXV010000007.1"/>
</dbReference>
<proteinExistence type="predicted"/>
<dbReference type="SUPFAM" id="SSF55729">
    <property type="entry name" value="Acyl-CoA N-acyltransferases (Nat)"/>
    <property type="match status" value="2"/>
</dbReference>
<evidence type="ECO:0000259" key="1">
    <source>
        <dbReference type="Pfam" id="PF13480"/>
    </source>
</evidence>
<gene>
    <name evidence="2" type="ORF">J2T57_002932</name>
</gene>
<dbReference type="InterPro" id="IPR016181">
    <property type="entry name" value="Acyl_CoA_acyltransferase"/>
</dbReference>
<evidence type="ECO:0000313" key="3">
    <source>
        <dbReference type="Proteomes" id="UP001205843"/>
    </source>
</evidence>
<dbReference type="AlphaFoldDB" id="A0AAE3G8I7"/>
<dbReference type="Pfam" id="PF13480">
    <property type="entry name" value="Acetyltransf_6"/>
    <property type="match status" value="1"/>
</dbReference>
<dbReference type="Gene3D" id="3.40.630.30">
    <property type="match status" value="1"/>
</dbReference>
<reference evidence="2" key="1">
    <citation type="submission" date="2022-03" db="EMBL/GenBank/DDBJ databases">
        <title>Genomic Encyclopedia of Type Strains, Phase III (KMG-III): the genomes of soil and plant-associated and newly described type strains.</title>
        <authorList>
            <person name="Whitman W."/>
        </authorList>
    </citation>
    <scope>NUCLEOTIDE SEQUENCE</scope>
    <source>
        <strain evidence="2">ANL 6-2</strain>
    </source>
</reference>
<sequence>MTPAYRLQWLGPRDARAVARLEAALFDREQRTGARDLREQLAVAERAGENLSIGLYRGRRLLGYCMMFVEQDRRRICAYTGLPPPVDNDFHGPGIYVVDVAVHPDHRDQSWQLLRRAAAVIESRADLRHLPREGLCTQALLPFWQARRRTLRRIGFSLVKATPVCDPDTGATVYWLRFDSGRPTREGRLATPGVRSLLGDTVTHELASGECTVGVVRSAAGWSSLRDDWERLCSRTPGATVFCSYAYLRAWWEQLGLAAEPYLVVALDADGSVRAIAPMQIMHRPGPGANTRCLGFMGMPSEVDRPTVLAAEGDVLSPSLIADYLVGHHGVGWRSSILYEQNPDSVFYQAMRTRLSGLGMLVESPEGPVCPMVEVQGTFDAYLASRSKAQRKSYRRHRDRLRQGGALTMDTIDSDAGEAAGLSRYLAVEQASWKAGSSVGVARSSAHLGFLHALMGMEDPRPQLQVRVLVLDGEDIAATLGLYWQRCLYSMHIAHSRAWEDYSPGFVLTGMELEEIHARGLCERVDYLGGFLSNKRGWATHYRETRALFAHPPDVAGLAYHAYHFRCRPWLRRCLVQLDLLDTAIRIKRLLGQQGRFA</sequence>
<accession>A0AAE3G8I7</accession>
<dbReference type="EMBL" id="JALJXV010000007">
    <property type="protein sequence ID" value="MCP1675777.1"/>
    <property type="molecule type" value="Genomic_DNA"/>
</dbReference>
<name>A0AAE3G8I7_9GAMM</name>
<comment type="caution">
    <text evidence="2">The sequence shown here is derived from an EMBL/GenBank/DDBJ whole genome shotgun (WGS) entry which is preliminary data.</text>
</comment>
<evidence type="ECO:0000313" key="2">
    <source>
        <dbReference type="EMBL" id="MCP1675777.1"/>
    </source>
</evidence>
<protein>
    <submittedName>
        <fullName evidence="2">CelD/BcsL family acetyltransferase involved in cellulose biosynthesis</fullName>
    </submittedName>
</protein>
<dbReference type="InterPro" id="IPR038740">
    <property type="entry name" value="BioF2-like_GNAT_dom"/>
</dbReference>
<organism evidence="2 3">
    <name type="scientific">Natronocella acetinitrilica</name>
    <dbReference type="NCBI Taxonomy" id="414046"/>
    <lineage>
        <taxon>Bacteria</taxon>
        <taxon>Pseudomonadati</taxon>
        <taxon>Pseudomonadota</taxon>
        <taxon>Gammaproteobacteria</taxon>
        <taxon>Chromatiales</taxon>
        <taxon>Ectothiorhodospiraceae</taxon>
        <taxon>Natronocella</taxon>
    </lineage>
</organism>